<keyword evidence="3" id="KW-1185">Reference proteome</keyword>
<dbReference type="PANTHER" id="PTHR47480">
    <property type="entry name" value="EG45-LIKE DOMAIN CONTAINING PROTEIN"/>
    <property type="match status" value="1"/>
</dbReference>
<feature type="domain" description="Expansin-like EG45" evidence="1">
    <location>
        <begin position="83"/>
        <end position="177"/>
    </location>
</feature>
<protein>
    <recommendedName>
        <fullName evidence="1">Expansin-like EG45 domain-containing protein</fullName>
    </recommendedName>
</protein>
<dbReference type="SUPFAM" id="SSF50685">
    <property type="entry name" value="Barwin-like endoglucanases"/>
    <property type="match status" value="2"/>
</dbReference>
<accession>A0AA89BD03</accession>
<sequence length="330" mass="36110">MKIRTCDLFSDKLPEALDDKRMKICRSSFGWALASKQYKNYVNSSQPNQLSDTYTVDMVVGQTNEDIVIYVHEWHVGPMFPGATKCNGNRKDQFPPGNLFVSVSEGLWDNGAACGRRYRLKCLSGTKRPCKGGTVDVKVVDFCSERPCPSTIVTSKSAFSAISHSPKAKINVEYIQIRSPFLSLIMGLLAMTMVLSLCICGEVSLVLGDIGTATSYDPPYTPTKCNGNRQDQFPPGNLFVSVSEGLWDNGAACGRRYRLKCLSGTKRPCKGGTVDVRVVDFCSERPCPSTIVMSNSAFSAISLSPNAKINVEYIHYEEIGGDFAVGSDIV</sequence>
<organism evidence="2 3">
    <name type="scientific">Escallonia herrerae</name>
    <dbReference type="NCBI Taxonomy" id="1293975"/>
    <lineage>
        <taxon>Eukaryota</taxon>
        <taxon>Viridiplantae</taxon>
        <taxon>Streptophyta</taxon>
        <taxon>Embryophyta</taxon>
        <taxon>Tracheophyta</taxon>
        <taxon>Spermatophyta</taxon>
        <taxon>Magnoliopsida</taxon>
        <taxon>eudicotyledons</taxon>
        <taxon>Gunneridae</taxon>
        <taxon>Pentapetalae</taxon>
        <taxon>asterids</taxon>
        <taxon>campanulids</taxon>
        <taxon>Escalloniales</taxon>
        <taxon>Escalloniaceae</taxon>
        <taxon>Escallonia</taxon>
    </lineage>
</organism>
<dbReference type="InterPro" id="IPR009009">
    <property type="entry name" value="RlpA-like_DPBB"/>
</dbReference>
<gene>
    <name evidence="2" type="ORF">RJ639_036419</name>
</gene>
<dbReference type="Pfam" id="PF03330">
    <property type="entry name" value="DPBB_1"/>
    <property type="match status" value="2"/>
</dbReference>
<name>A0AA89BD03_9ASTE</name>
<dbReference type="PANTHER" id="PTHR47480:SF6">
    <property type="entry name" value="EXPANSIN-LIKE EG45 DOMAIN-CONTAINING PROTEIN"/>
    <property type="match status" value="1"/>
</dbReference>
<dbReference type="AlphaFoldDB" id="A0AA89BD03"/>
<dbReference type="CDD" id="cd22269">
    <property type="entry name" value="DPBB_EG45-like"/>
    <property type="match status" value="2"/>
</dbReference>
<proteinExistence type="predicted"/>
<reference evidence="2" key="1">
    <citation type="submission" date="2022-12" db="EMBL/GenBank/DDBJ databases">
        <title>Draft genome assemblies for two species of Escallonia (Escalloniales).</title>
        <authorList>
            <person name="Chanderbali A."/>
            <person name="Dervinis C."/>
            <person name="Anghel I."/>
            <person name="Soltis D."/>
            <person name="Soltis P."/>
            <person name="Zapata F."/>
        </authorList>
    </citation>
    <scope>NUCLEOTIDE SEQUENCE</scope>
    <source>
        <strain evidence="2">UCBG64.0493</strain>
        <tissue evidence="2">Leaf</tissue>
    </source>
</reference>
<dbReference type="EMBL" id="JAVXUP010000270">
    <property type="protein sequence ID" value="KAK3032402.1"/>
    <property type="molecule type" value="Genomic_DNA"/>
</dbReference>
<dbReference type="Gene3D" id="2.40.40.10">
    <property type="entry name" value="RlpA-like domain"/>
    <property type="match status" value="2"/>
</dbReference>
<feature type="domain" description="Expansin-like EG45" evidence="1">
    <location>
        <begin position="211"/>
        <end position="326"/>
    </location>
</feature>
<evidence type="ECO:0000259" key="1">
    <source>
        <dbReference type="PROSITE" id="PS50842"/>
    </source>
</evidence>
<comment type="caution">
    <text evidence="2">The sequence shown here is derived from an EMBL/GenBank/DDBJ whole genome shotgun (WGS) entry which is preliminary data.</text>
</comment>
<dbReference type="InterPro" id="IPR036908">
    <property type="entry name" value="RlpA-like_sf"/>
</dbReference>
<dbReference type="InterPro" id="IPR007112">
    <property type="entry name" value="Expansin/allergen_DPBB_dom"/>
</dbReference>
<evidence type="ECO:0000313" key="3">
    <source>
        <dbReference type="Proteomes" id="UP001188597"/>
    </source>
</evidence>
<evidence type="ECO:0000313" key="2">
    <source>
        <dbReference type="EMBL" id="KAK3032402.1"/>
    </source>
</evidence>
<dbReference type="Proteomes" id="UP001188597">
    <property type="component" value="Unassembled WGS sequence"/>
</dbReference>
<dbReference type="PROSITE" id="PS50842">
    <property type="entry name" value="EXPANSIN_EG45"/>
    <property type="match status" value="2"/>
</dbReference>